<dbReference type="EMBL" id="UYIG01000185">
    <property type="protein sequence ID" value="VDG30274.1"/>
    <property type="molecule type" value="Genomic_DNA"/>
</dbReference>
<accession>A0A660E3C8</accession>
<sequence>MSPNDLVLYLQRIQVLPTQDFWWQPFGRTAIEVDIDGKRQVYQLDLAQQSLKVFQASSQTEMSGDFHLQQQFTLTKAQLAVLPQPAAALG</sequence>
<dbReference type="RefSeq" id="WP_130852364.1">
    <property type="nucleotide sequence ID" value="NZ_UYIG01000185.1"/>
</dbReference>
<proteinExistence type="predicted"/>
<name>A0A660E3C8_9LACO</name>
<reference evidence="1 2" key="1">
    <citation type="submission" date="2018-11" db="EMBL/GenBank/DDBJ databases">
        <authorList>
            <person name="Wuyts S."/>
        </authorList>
    </citation>
    <scope>NUCLEOTIDE SEQUENCE [LARGE SCALE GENOMIC DNA]</scope>
    <source>
        <strain evidence="1">Lactobacillus mudanjiangensis AMBF249</strain>
    </source>
</reference>
<gene>
    <name evidence="1" type="ORF">MUDAN_MDHGFNIF_01825</name>
</gene>
<evidence type="ECO:0000313" key="2">
    <source>
        <dbReference type="Proteomes" id="UP000289996"/>
    </source>
</evidence>
<protein>
    <submittedName>
        <fullName evidence="1">Uncharacterized protein</fullName>
    </submittedName>
</protein>
<dbReference type="Proteomes" id="UP000289996">
    <property type="component" value="Unassembled WGS sequence"/>
</dbReference>
<organism evidence="1 2">
    <name type="scientific">Lactiplantibacillus mudanjiangensis</name>
    <dbReference type="NCBI Taxonomy" id="1296538"/>
    <lineage>
        <taxon>Bacteria</taxon>
        <taxon>Bacillati</taxon>
        <taxon>Bacillota</taxon>
        <taxon>Bacilli</taxon>
        <taxon>Lactobacillales</taxon>
        <taxon>Lactobacillaceae</taxon>
        <taxon>Lactiplantibacillus</taxon>
    </lineage>
</organism>
<dbReference type="AlphaFoldDB" id="A0A660E3C8"/>
<keyword evidence="2" id="KW-1185">Reference proteome</keyword>
<dbReference type="OrthoDB" id="2305793at2"/>
<evidence type="ECO:0000313" key="1">
    <source>
        <dbReference type="EMBL" id="VDG30274.1"/>
    </source>
</evidence>